<reference evidence="8 9" key="1">
    <citation type="submission" date="2019-12" db="EMBL/GenBank/DDBJ databases">
        <title>Whole-genome analyses of novel actinobacteria.</title>
        <authorList>
            <person name="Sahin N."/>
            <person name="Saygin H."/>
        </authorList>
    </citation>
    <scope>NUCLEOTIDE SEQUENCE [LARGE SCALE GENOMIC DNA]</scope>
    <source>
        <strain evidence="8 9">KC615</strain>
    </source>
</reference>
<dbReference type="GO" id="GO:0005886">
    <property type="term" value="C:plasma membrane"/>
    <property type="evidence" value="ECO:0007669"/>
    <property type="project" value="UniProtKB-SubCell"/>
</dbReference>
<accession>A0A6I4VQR0</accession>
<evidence type="ECO:0000256" key="6">
    <source>
        <dbReference type="SAM" id="Phobius"/>
    </source>
</evidence>
<dbReference type="InterPro" id="IPR038766">
    <property type="entry name" value="Membrane_comp_ABC_pdt"/>
</dbReference>
<evidence type="ECO:0000256" key="3">
    <source>
        <dbReference type="ARBA" id="ARBA00022692"/>
    </source>
</evidence>
<dbReference type="InterPro" id="IPR003838">
    <property type="entry name" value="ABC3_permease_C"/>
</dbReference>
<feature type="transmembrane region" description="Helical" evidence="6">
    <location>
        <begin position="615"/>
        <end position="638"/>
    </location>
</feature>
<keyword evidence="5 6" id="KW-0472">Membrane</keyword>
<keyword evidence="3 6" id="KW-0812">Transmembrane</keyword>
<dbReference type="Proteomes" id="UP000430692">
    <property type="component" value="Unassembled WGS sequence"/>
</dbReference>
<feature type="transmembrane region" description="Helical" evidence="6">
    <location>
        <begin position="337"/>
        <end position="361"/>
    </location>
</feature>
<feature type="domain" description="ABC3 transporter permease C-terminal" evidence="7">
    <location>
        <begin position="617"/>
        <end position="735"/>
    </location>
</feature>
<gene>
    <name evidence="8" type="ORF">GSM42_03095</name>
</gene>
<feature type="transmembrane region" description="Helical" evidence="6">
    <location>
        <begin position="658"/>
        <end position="678"/>
    </location>
</feature>
<proteinExistence type="predicted"/>
<dbReference type="RefSeq" id="WP_160799898.1">
    <property type="nucleotide sequence ID" value="NZ_WUUL01000002.1"/>
</dbReference>
<comment type="caution">
    <text evidence="8">The sequence shown here is derived from an EMBL/GenBank/DDBJ whole genome shotgun (WGS) entry which is preliminary data.</text>
</comment>
<keyword evidence="4 6" id="KW-1133">Transmembrane helix</keyword>
<evidence type="ECO:0000313" key="9">
    <source>
        <dbReference type="Proteomes" id="UP000430692"/>
    </source>
</evidence>
<feature type="transmembrane region" description="Helical" evidence="6">
    <location>
        <begin position="294"/>
        <end position="317"/>
    </location>
</feature>
<dbReference type="AlphaFoldDB" id="A0A6I4VQR0"/>
<dbReference type="PANTHER" id="PTHR30287:SF1">
    <property type="entry name" value="INNER MEMBRANE PROTEIN"/>
    <property type="match status" value="1"/>
</dbReference>
<evidence type="ECO:0000256" key="4">
    <source>
        <dbReference type="ARBA" id="ARBA00022989"/>
    </source>
</evidence>
<evidence type="ECO:0000256" key="2">
    <source>
        <dbReference type="ARBA" id="ARBA00022475"/>
    </source>
</evidence>
<feature type="domain" description="ABC3 transporter permease C-terminal" evidence="7">
    <location>
        <begin position="251"/>
        <end position="368"/>
    </location>
</feature>
<comment type="subcellular location">
    <subcellularLocation>
        <location evidence="1">Cell membrane</location>
        <topology evidence="1">Multi-pass membrane protein</topology>
    </subcellularLocation>
</comment>
<protein>
    <submittedName>
        <fullName evidence="8">FtsX-like permease family protein</fullName>
    </submittedName>
</protein>
<feature type="transmembrane region" description="Helical" evidence="6">
    <location>
        <begin position="698"/>
        <end position="720"/>
    </location>
</feature>
<dbReference type="PANTHER" id="PTHR30287">
    <property type="entry name" value="MEMBRANE COMPONENT OF PREDICTED ABC SUPERFAMILY METABOLITE UPTAKE TRANSPORTER"/>
    <property type="match status" value="1"/>
</dbReference>
<evidence type="ECO:0000259" key="7">
    <source>
        <dbReference type="Pfam" id="PF02687"/>
    </source>
</evidence>
<dbReference type="EMBL" id="WUUL01000002">
    <property type="protein sequence ID" value="MXQ52731.1"/>
    <property type="molecule type" value="Genomic_DNA"/>
</dbReference>
<feature type="transmembrane region" description="Helical" evidence="6">
    <location>
        <begin position="21"/>
        <end position="42"/>
    </location>
</feature>
<evidence type="ECO:0000256" key="1">
    <source>
        <dbReference type="ARBA" id="ARBA00004651"/>
    </source>
</evidence>
<evidence type="ECO:0000256" key="5">
    <source>
        <dbReference type="ARBA" id="ARBA00023136"/>
    </source>
</evidence>
<keyword evidence="2" id="KW-1003">Cell membrane</keyword>
<name>A0A6I4VQR0_9BACL</name>
<feature type="transmembrane region" description="Helical" evidence="6">
    <location>
        <begin position="246"/>
        <end position="266"/>
    </location>
</feature>
<feature type="transmembrane region" description="Helical" evidence="6">
    <location>
        <begin position="412"/>
        <end position="432"/>
    </location>
</feature>
<evidence type="ECO:0000313" key="8">
    <source>
        <dbReference type="EMBL" id="MXQ52731.1"/>
    </source>
</evidence>
<sequence length="745" mass="82218">MALRKRVWRIIKENKGRYIGIFILIFLGSFYFIAASGVGSSMGKLVTDFTEKNKQEDITFKTNKPLENIAALERESGALIDTYRLHDIKVPNGELRLLSPSTKVNIPAVTSGHGLKKPGDILLDPIFCKVHGLKIGDQLKLNGRTFDIVGTVAMPNYVYILKNVYEQYPPKGFGIGLISNADFKAFPKAATVYSAYMKDRENVKAKAANLNRLLSNKGYSLSEWLNAETNARIAMVRGNIEGAKTMGAPVAAAVYLLCCLILGVMIQRIVKSDGVVIGTLYAQGYRRGELVRHYMAIPVLLSAVSGLVGTLLALPVVGPVIGILTSSYNMPVTGLSFPPLSMVLGVLMPMVLLSLSSYVILRRVLKKSAAELMKGDEQKTKVNFLERKLQLERFKFATKFKLREQIRSIPRLLFLLLGVSAASMLLLLGFTVHNSFQVLMDSTGSDRYFPIETTFKEIQHGAAPKGAEPLNAIRSYLKGNEKAEFYVVGLEPNSIGITMRDSNGNNLPKNQVNITYLLAYRLGLKVGDTINIVSKVDGKSYSLKIDGIVQTYFGQYIYMPLEEFNRMTGNAPGSYLGLLSKNKLDIDENLLTGINDFHNLNEMDDTTTSTLTASVVLITIVASLAGAIIIFLVTSMMIEESRSTISLLKIFGYRGKEVAKLILNSSTPVVFIGFWLGLPLMLAVGNTLYGYLGEQINMVMPMIVNPWYVLISFVLIFAVYEVTKWLCGRKLAKISMSEVLKAGTE</sequence>
<dbReference type="Pfam" id="PF02687">
    <property type="entry name" value="FtsX"/>
    <property type="match status" value="2"/>
</dbReference>
<keyword evidence="9" id="KW-1185">Reference proteome</keyword>
<organism evidence="8 9">
    <name type="scientific">Shimazuella alba</name>
    <dbReference type="NCBI Taxonomy" id="2690964"/>
    <lineage>
        <taxon>Bacteria</taxon>
        <taxon>Bacillati</taxon>
        <taxon>Bacillota</taxon>
        <taxon>Bacilli</taxon>
        <taxon>Bacillales</taxon>
        <taxon>Thermoactinomycetaceae</taxon>
        <taxon>Shimazuella</taxon>
    </lineage>
</organism>